<protein>
    <submittedName>
        <fullName evidence="3">Uncharacterized protein</fullName>
    </submittedName>
</protein>
<dbReference type="InParanoid" id="E3JAD0"/>
<dbReference type="AlphaFoldDB" id="E3JAD0"/>
<feature type="transmembrane region" description="Helical" evidence="2">
    <location>
        <begin position="40"/>
        <end position="61"/>
    </location>
</feature>
<feature type="compositionally biased region" description="Basic and acidic residues" evidence="1">
    <location>
        <begin position="1"/>
        <end position="16"/>
    </location>
</feature>
<feature type="region of interest" description="Disordered" evidence="1">
    <location>
        <begin position="1"/>
        <end position="38"/>
    </location>
</feature>
<dbReference type="Proteomes" id="UP000002484">
    <property type="component" value="Chromosome"/>
</dbReference>
<evidence type="ECO:0000256" key="1">
    <source>
        <dbReference type="SAM" id="MobiDB-lite"/>
    </source>
</evidence>
<proteinExistence type="predicted"/>
<keyword evidence="2" id="KW-0812">Transmembrane</keyword>
<evidence type="ECO:0000256" key="2">
    <source>
        <dbReference type="SAM" id="Phobius"/>
    </source>
</evidence>
<evidence type="ECO:0000313" key="4">
    <source>
        <dbReference type="Proteomes" id="UP000002484"/>
    </source>
</evidence>
<dbReference type="KEGG" id="fri:FraEuI1c_2956"/>
<dbReference type="RefSeq" id="WP_013424099.1">
    <property type="nucleotide sequence ID" value="NC_014666.1"/>
</dbReference>
<gene>
    <name evidence="3" type="ordered locus">FraEuI1c_2956</name>
</gene>
<organism evidence="3 4">
    <name type="scientific">Pseudofrankia inefficax (strain DSM 45817 / CECT 9037 / DDB 130130 / EuI1c)</name>
    <name type="common">Frankia inefficax</name>
    <dbReference type="NCBI Taxonomy" id="298654"/>
    <lineage>
        <taxon>Bacteria</taxon>
        <taxon>Bacillati</taxon>
        <taxon>Actinomycetota</taxon>
        <taxon>Actinomycetes</taxon>
        <taxon>Frankiales</taxon>
        <taxon>Frankiaceae</taxon>
        <taxon>Pseudofrankia</taxon>
    </lineage>
</organism>
<keyword evidence="2" id="KW-1133">Transmembrane helix</keyword>
<keyword evidence="2" id="KW-0472">Membrane</keyword>
<keyword evidence="4" id="KW-1185">Reference proteome</keyword>
<reference evidence="3 4" key="1">
    <citation type="submission" date="2010-10" db="EMBL/GenBank/DDBJ databases">
        <title>Complete sequence of Frankia sp. EuI1c.</title>
        <authorList>
            <consortium name="US DOE Joint Genome Institute"/>
            <person name="Lucas S."/>
            <person name="Copeland A."/>
            <person name="Lapidus A."/>
            <person name="Cheng J.-F."/>
            <person name="Bruce D."/>
            <person name="Goodwin L."/>
            <person name="Pitluck S."/>
            <person name="Chertkov O."/>
            <person name="Detter J.C."/>
            <person name="Han C."/>
            <person name="Tapia R."/>
            <person name="Land M."/>
            <person name="Hauser L."/>
            <person name="Jeffries C."/>
            <person name="Kyrpides N."/>
            <person name="Ivanova N."/>
            <person name="Mikhailova N."/>
            <person name="Beauchemin N."/>
            <person name="Sen A."/>
            <person name="Sur S.A."/>
            <person name="Gtari M."/>
            <person name="Wall L."/>
            <person name="Tisa L."/>
            <person name="Woyke T."/>
        </authorList>
    </citation>
    <scope>NUCLEOTIDE SEQUENCE [LARGE SCALE GENOMIC DNA]</scope>
    <source>
        <strain evidence="4">DSM 45817 / CECT 9037 / EuI1c</strain>
    </source>
</reference>
<feature type="compositionally biased region" description="Low complexity" evidence="1">
    <location>
        <begin position="17"/>
        <end position="32"/>
    </location>
</feature>
<evidence type="ECO:0000313" key="3">
    <source>
        <dbReference type="EMBL" id="ADP80981.1"/>
    </source>
</evidence>
<dbReference type="EMBL" id="CP002299">
    <property type="protein sequence ID" value="ADP80981.1"/>
    <property type="molecule type" value="Genomic_DNA"/>
</dbReference>
<feature type="transmembrane region" description="Helical" evidence="2">
    <location>
        <begin position="67"/>
        <end position="88"/>
    </location>
</feature>
<dbReference type="HOGENOM" id="CLU_2395433_0_0_11"/>
<sequence>MVRTERDRRTTRDARPDTGPALPGAGLAPRPAGGHRRANGGSWAAVILIIVGFVLGCFALPTGSVVLWILTGAALVVGGAVGLVSRIMEQAY</sequence>
<name>E3JAD0_PSEI1</name>
<accession>E3JAD0</accession>